<organism evidence="2 3">
    <name type="scientific">Hansschlegelia plantiphila</name>
    <dbReference type="NCBI Taxonomy" id="374655"/>
    <lineage>
        <taxon>Bacteria</taxon>
        <taxon>Pseudomonadati</taxon>
        <taxon>Pseudomonadota</taxon>
        <taxon>Alphaproteobacteria</taxon>
        <taxon>Hyphomicrobiales</taxon>
        <taxon>Methylopilaceae</taxon>
        <taxon>Hansschlegelia</taxon>
    </lineage>
</organism>
<name>A0A9W6J399_9HYPH</name>
<dbReference type="Pfam" id="PF00117">
    <property type="entry name" value="GATase"/>
    <property type="match status" value="1"/>
</dbReference>
<dbReference type="AlphaFoldDB" id="A0A9W6J399"/>
<evidence type="ECO:0000313" key="2">
    <source>
        <dbReference type="EMBL" id="GLK68584.1"/>
    </source>
</evidence>
<feature type="domain" description="Glutamine amidotransferase" evidence="1">
    <location>
        <begin position="41"/>
        <end position="183"/>
    </location>
</feature>
<reference evidence="2" key="1">
    <citation type="journal article" date="2014" name="Int. J. Syst. Evol. Microbiol.">
        <title>Complete genome sequence of Corynebacterium casei LMG S-19264T (=DSM 44701T), isolated from a smear-ripened cheese.</title>
        <authorList>
            <consortium name="US DOE Joint Genome Institute (JGI-PGF)"/>
            <person name="Walter F."/>
            <person name="Albersmeier A."/>
            <person name="Kalinowski J."/>
            <person name="Ruckert C."/>
        </authorList>
    </citation>
    <scope>NUCLEOTIDE SEQUENCE</scope>
    <source>
        <strain evidence="2">VKM B-2347</strain>
    </source>
</reference>
<gene>
    <name evidence="2" type="ORF">GCM10008179_22220</name>
</gene>
<accession>A0A9W6J399</accession>
<dbReference type="PANTHER" id="PTHR42695:SF5">
    <property type="entry name" value="GLUTAMINE AMIDOTRANSFERASE YLR126C-RELATED"/>
    <property type="match status" value="1"/>
</dbReference>
<dbReference type="PANTHER" id="PTHR42695">
    <property type="entry name" value="GLUTAMINE AMIDOTRANSFERASE YLR126C-RELATED"/>
    <property type="match status" value="1"/>
</dbReference>
<dbReference type="SUPFAM" id="SSF52317">
    <property type="entry name" value="Class I glutamine amidotransferase-like"/>
    <property type="match status" value="1"/>
</dbReference>
<dbReference type="PRINTS" id="PR00096">
    <property type="entry name" value="GATASE"/>
</dbReference>
<evidence type="ECO:0000259" key="1">
    <source>
        <dbReference type="Pfam" id="PF00117"/>
    </source>
</evidence>
<dbReference type="InterPro" id="IPR029062">
    <property type="entry name" value="Class_I_gatase-like"/>
</dbReference>
<protein>
    <recommendedName>
        <fullName evidence="1">Glutamine amidotransferase domain-containing protein</fullName>
    </recommendedName>
</protein>
<dbReference type="GO" id="GO:0005829">
    <property type="term" value="C:cytosol"/>
    <property type="evidence" value="ECO:0007669"/>
    <property type="project" value="TreeGrafter"/>
</dbReference>
<evidence type="ECO:0000313" key="3">
    <source>
        <dbReference type="Proteomes" id="UP001143372"/>
    </source>
</evidence>
<dbReference type="Gene3D" id="3.40.50.880">
    <property type="match status" value="1"/>
</dbReference>
<proteinExistence type="predicted"/>
<keyword evidence="3" id="KW-1185">Reference proteome</keyword>
<reference evidence="2" key="2">
    <citation type="submission" date="2023-01" db="EMBL/GenBank/DDBJ databases">
        <authorList>
            <person name="Sun Q."/>
            <person name="Evtushenko L."/>
        </authorList>
    </citation>
    <scope>NUCLEOTIDE SEQUENCE</scope>
    <source>
        <strain evidence="2">VKM B-2347</strain>
    </source>
</reference>
<sequence length="242" mass="26145">MRILVLQHLDVEGPGSFGEIWDAQGHERTTVELDEGEAIPPLEDFDLLAVMGGPMDVWEEDLHPWLKTEKQAIRRWVNELGRPYLGVCLGHQLLGAALGGEVGLMAGPEVGLARVALTEDGLRDPLFQGFGASLDVFQWHGAAVLTPPADAAVLASNAACPVQAMRCGRHAYGFQFHPEVVGQTVEDWRRVPTYWESLTKALGSEGADELGAAVTARLPTFRATAEALERNLAAAWGLAETS</sequence>
<dbReference type="Proteomes" id="UP001143372">
    <property type="component" value="Unassembled WGS sequence"/>
</dbReference>
<dbReference type="InterPro" id="IPR017926">
    <property type="entry name" value="GATASE"/>
</dbReference>
<dbReference type="CDD" id="cd01741">
    <property type="entry name" value="GATase1_1"/>
    <property type="match status" value="1"/>
</dbReference>
<dbReference type="PROSITE" id="PS51273">
    <property type="entry name" value="GATASE_TYPE_1"/>
    <property type="match status" value="1"/>
</dbReference>
<dbReference type="EMBL" id="BSFI01000008">
    <property type="protein sequence ID" value="GLK68584.1"/>
    <property type="molecule type" value="Genomic_DNA"/>
</dbReference>
<dbReference type="RefSeq" id="WP_271168814.1">
    <property type="nucleotide sequence ID" value="NZ_BSFI01000008.1"/>
</dbReference>
<dbReference type="InterPro" id="IPR044992">
    <property type="entry name" value="ChyE-like"/>
</dbReference>
<comment type="caution">
    <text evidence="2">The sequence shown here is derived from an EMBL/GenBank/DDBJ whole genome shotgun (WGS) entry which is preliminary data.</text>
</comment>